<dbReference type="Proteomes" id="UP001595823">
    <property type="component" value="Unassembled WGS sequence"/>
</dbReference>
<organism evidence="1 2">
    <name type="scientific">Salininema proteolyticum</name>
    <dbReference type="NCBI Taxonomy" id="1607685"/>
    <lineage>
        <taxon>Bacteria</taxon>
        <taxon>Bacillati</taxon>
        <taxon>Actinomycetota</taxon>
        <taxon>Actinomycetes</taxon>
        <taxon>Glycomycetales</taxon>
        <taxon>Glycomycetaceae</taxon>
        <taxon>Salininema</taxon>
    </lineage>
</organism>
<dbReference type="RefSeq" id="WP_380620538.1">
    <property type="nucleotide sequence ID" value="NZ_JBHSDK010000014.1"/>
</dbReference>
<proteinExistence type="predicted"/>
<evidence type="ECO:0000313" key="1">
    <source>
        <dbReference type="EMBL" id="MFC4335554.1"/>
    </source>
</evidence>
<gene>
    <name evidence="1" type="ORF">ACFPET_10125</name>
</gene>
<sequence>MAPDKVTTFAHGGVEFVLQYIREDVRTGSPRVRAVLDDRPVLSLDLARDDPAPFWIGGFGLGRPDLREALLEAASRLRADVEGDRRDHL</sequence>
<accession>A0ABV8TYK3</accession>
<protein>
    <submittedName>
        <fullName evidence="1">Uncharacterized protein</fullName>
    </submittedName>
</protein>
<name>A0ABV8TYK3_9ACTN</name>
<keyword evidence="2" id="KW-1185">Reference proteome</keyword>
<reference evidence="2" key="1">
    <citation type="journal article" date="2019" name="Int. J. Syst. Evol. Microbiol.">
        <title>The Global Catalogue of Microorganisms (GCM) 10K type strain sequencing project: providing services to taxonomists for standard genome sequencing and annotation.</title>
        <authorList>
            <consortium name="The Broad Institute Genomics Platform"/>
            <consortium name="The Broad Institute Genome Sequencing Center for Infectious Disease"/>
            <person name="Wu L."/>
            <person name="Ma J."/>
        </authorList>
    </citation>
    <scope>NUCLEOTIDE SEQUENCE [LARGE SCALE GENOMIC DNA]</scope>
    <source>
        <strain evidence="2">IBRC-M 10908</strain>
    </source>
</reference>
<dbReference type="EMBL" id="JBHSDK010000014">
    <property type="protein sequence ID" value="MFC4335554.1"/>
    <property type="molecule type" value="Genomic_DNA"/>
</dbReference>
<comment type="caution">
    <text evidence="1">The sequence shown here is derived from an EMBL/GenBank/DDBJ whole genome shotgun (WGS) entry which is preliminary data.</text>
</comment>
<evidence type="ECO:0000313" key="2">
    <source>
        <dbReference type="Proteomes" id="UP001595823"/>
    </source>
</evidence>